<feature type="non-terminal residue" evidence="4">
    <location>
        <position position="1"/>
    </location>
</feature>
<evidence type="ECO:0000313" key="5">
    <source>
        <dbReference type="Proteomes" id="UP000024376"/>
    </source>
</evidence>
<dbReference type="AlphaFoldDB" id="A0A024SKP1"/>
<dbReference type="InterPro" id="IPR036770">
    <property type="entry name" value="Ankyrin_rpt-contain_sf"/>
</dbReference>
<gene>
    <name evidence="4" type="ORF">M419DRAFT_68024</name>
</gene>
<organism evidence="4 5">
    <name type="scientific">Hypocrea jecorina (strain ATCC 56765 / BCRC 32924 / NRRL 11460 / Rut C-30)</name>
    <name type="common">Trichoderma reesei</name>
    <dbReference type="NCBI Taxonomy" id="1344414"/>
    <lineage>
        <taxon>Eukaryota</taxon>
        <taxon>Fungi</taxon>
        <taxon>Dikarya</taxon>
        <taxon>Ascomycota</taxon>
        <taxon>Pezizomycotina</taxon>
        <taxon>Sordariomycetes</taxon>
        <taxon>Hypocreomycetidae</taxon>
        <taxon>Hypocreales</taxon>
        <taxon>Hypocreaceae</taxon>
        <taxon>Trichoderma</taxon>
    </lineage>
</organism>
<dbReference type="Gene3D" id="1.25.40.20">
    <property type="entry name" value="Ankyrin repeat-containing domain"/>
    <property type="match status" value="1"/>
</dbReference>
<dbReference type="HOGENOM" id="CLU_000288_34_7_1"/>
<feature type="domain" description="Nephrocystin 3-like N-terminal" evidence="3">
    <location>
        <begin position="328"/>
        <end position="498"/>
    </location>
</feature>
<evidence type="ECO:0000313" key="4">
    <source>
        <dbReference type="EMBL" id="ETS06659.1"/>
    </source>
</evidence>
<dbReference type="PANTHER" id="PTHR10039:SF16">
    <property type="entry name" value="GPI INOSITOL-DEACYLASE"/>
    <property type="match status" value="1"/>
</dbReference>
<proteinExistence type="predicted"/>
<dbReference type="PANTHER" id="PTHR10039">
    <property type="entry name" value="AMELOGENIN"/>
    <property type="match status" value="1"/>
</dbReference>
<dbReference type="Pfam" id="PF24883">
    <property type="entry name" value="NPHP3_N"/>
    <property type="match status" value="1"/>
</dbReference>
<dbReference type="Proteomes" id="UP000024376">
    <property type="component" value="Unassembled WGS sequence"/>
</dbReference>
<dbReference type="InterPro" id="IPR056884">
    <property type="entry name" value="NPHP3-like_N"/>
</dbReference>
<protein>
    <recommendedName>
        <fullName evidence="3">Nephrocystin 3-like N-terminal domain-containing protein</fullName>
    </recommendedName>
</protein>
<dbReference type="SUPFAM" id="SSF48403">
    <property type="entry name" value="Ankyrin repeat"/>
    <property type="match status" value="1"/>
</dbReference>
<dbReference type="Gene3D" id="3.40.50.300">
    <property type="entry name" value="P-loop containing nucleotide triphosphate hydrolases"/>
    <property type="match status" value="1"/>
</dbReference>
<dbReference type="KEGG" id="trr:M419DRAFT_68024"/>
<feature type="region of interest" description="Disordered" evidence="2">
    <location>
        <begin position="1"/>
        <end position="37"/>
    </location>
</feature>
<sequence>LDTEDVSSPPATETTSPPPITCPETASSPHDDEVPTDDHLSVNLWEEVFRSVNDETKSWIRQHGLSSTPNADSDDQVNALIDLLQNQSLLKNIRTPTKIRIGNQTIVFREYVADVISFLTMAGDLTATLVPRETSAPWAAGKALLKLPVQRAEHMAALAATIQWFTRVIRRGQVYELLYKASTTDRQAVSNLRSALLDLYIAAMEFLARSDKLIRSGKAGQTLDILLRPQQTADFLSNLVKKERMAQMEAQACEASRQAKAQGKLNQEIEAVLVGLDGLSSPVTRIDEGVARLLEEVDRDRLERLMQFISSEKFGKSHATVRETRTANTGDWLIQHEGFRDWQAIPSSSAVLCLTGTVGTGKTYLTSRVIDHIKGILESSTHDEGFAFFYCNRSGPSMQDPLTVLRSLARQLSYKAFSYNSLQKKVIQRCELANKEGRDFGYHDCKELILDSLNLYSRTTIILDALDESDITSYNLAEILIELVGKATKPVKLFISSRPDREYMDAFDTKTTITIDSSNQRGDIEKFLYEKLYSTKLFKDRQEEIQGLIRETFSSRNGGMFRWVHLQVQRLRSCTSDDAIRLWANTIPPDLMGTYDQLWEGIRAQRNRHDIALAERAVQWVLCSLEPLTSAIFLEAIRYAFEGDRLVQKEWQSEQQILSLCQDLLIIDEQRRVWMLSHASVAEYFESKGLFLGKCDSFVARTSLSFLMHFEWEPWYAEDPSRQVAISSFGEYAAHAWPWHAQRYDKWLGSMEGTAPDSRLVRALKHFLGSPEESSEHYRVWLDKSHFLTRWGCKAELLPNNMALFTMCRYGLYNVLHDWWHKGSITEDMALSKCSGSCNALGLAAMAESVPICRVLLRVMDINNPLAEGHYRAMKIAIGLGNKDIVSLLVSEGKVDLNVDFLLKAGADPAATLDVGRHGSALAAAAWLGHKDLLALMVDVVGRERAVECLRRSRHPESENFFNEEGWESWKQRAKETIAYLRDDVGVDEEILFKVGLWPGESEEVGTFDGFAFRYH</sequence>
<evidence type="ECO:0000256" key="2">
    <source>
        <dbReference type="SAM" id="MobiDB-lite"/>
    </source>
</evidence>
<keyword evidence="1" id="KW-0677">Repeat</keyword>
<dbReference type="InterPro" id="IPR027417">
    <property type="entry name" value="P-loop_NTPase"/>
</dbReference>
<reference evidence="5" key="1">
    <citation type="journal article" date="2013" name="Ind. Biotechnol.">
        <title>Comparative genomics analysis of Trichoderma reesei strains.</title>
        <authorList>
            <person name="Koike H."/>
            <person name="Aerts A."/>
            <person name="LaButti K."/>
            <person name="Grigoriev I.V."/>
            <person name="Baker S.E."/>
        </authorList>
    </citation>
    <scope>NUCLEOTIDE SEQUENCE [LARGE SCALE GENOMIC DNA]</scope>
    <source>
        <strain evidence="5">ATCC 56765 / BCRC 32924 / NRRL 11460 / Rut C-30</strain>
    </source>
</reference>
<dbReference type="OrthoDB" id="7464126at2759"/>
<accession>A0A024SKP1</accession>
<dbReference type="EMBL" id="KI911139">
    <property type="protein sequence ID" value="ETS06659.1"/>
    <property type="molecule type" value="Genomic_DNA"/>
</dbReference>
<dbReference type="SUPFAM" id="SSF52540">
    <property type="entry name" value="P-loop containing nucleoside triphosphate hydrolases"/>
    <property type="match status" value="1"/>
</dbReference>
<evidence type="ECO:0000259" key="3">
    <source>
        <dbReference type="Pfam" id="PF24883"/>
    </source>
</evidence>
<name>A0A024SKP1_HYPJR</name>
<evidence type="ECO:0000256" key="1">
    <source>
        <dbReference type="ARBA" id="ARBA00022737"/>
    </source>
</evidence>